<dbReference type="InterPro" id="IPR013848">
    <property type="entry name" value="Methylthiotransferase_N"/>
</dbReference>
<dbReference type="Pfam" id="PF00919">
    <property type="entry name" value="UPF0004"/>
    <property type="match status" value="1"/>
</dbReference>
<dbReference type="GO" id="GO:0046872">
    <property type="term" value="F:metal ion binding"/>
    <property type="evidence" value="ECO:0007669"/>
    <property type="project" value="UniProtKB-KW"/>
</dbReference>
<dbReference type="Pfam" id="PF01938">
    <property type="entry name" value="TRAM"/>
    <property type="match status" value="1"/>
</dbReference>
<feature type="region of interest" description="Disordered" evidence="8">
    <location>
        <begin position="39"/>
        <end position="60"/>
    </location>
</feature>
<evidence type="ECO:0000259" key="10">
    <source>
        <dbReference type="PROSITE" id="PS51449"/>
    </source>
</evidence>
<dbReference type="InterPro" id="IPR007197">
    <property type="entry name" value="rSAM"/>
</dbReference>
<keyword evidence="5" id="KW-0479">Metal-binding</keyword>
<dbReference type="Gene3D" id="3.40.50.12160">
    <property type="entry name" value="Methylthiotransferase, N-terminal domain"/>
    <property type="match status" value="1"/>
</dbReference>
<evidence type="ECO:0000313" key="12">
    <source>
        <dbReference type="EMBL" id="KAF7492111.1"/>
    </source>
</evidence>
<dbReference type="NCBIfam" id="TIGR00089">
    <property type="entry name" value="MiaB/RimO family radical SAM methylthiotransferase"/>
    <property type="match status" value="1"/>
</dbReference>
<gene>
    <name evidence="12" type="ORF">SSS_4474</name>
</gene>
<feature type="domain" description="MTTase N-terminal" evidence="10">
    <location>
        <begin position="102"/>
        <end position="220"/>
    </location>
</feature>
<evidence type="ECO:0000259" key="9">
    <source>
        <dbReference type="PROSITE" id="PS50926"/>
    </source>
</evidence>
<dbReference type="SMART" id="SM00729">
    <property type="entry name" value="Elp3"/>
    <property type="match status" value="1"/>
</dbReference>
<reference evidence="14" key="1">
    <citation type="journal article" date="2020" name="PLoS Negl. Trop. Dis.">
        <title>High-quality nuclear genome for Sarcoptes scabiei-A critical resource for a neglected parasite.</title>
        <authorList>
            <person name="Korhonen P.K."/>
            <person name="Gasser R.B."/>
            <person name="Ma G."/>
            <person name="Wang T."/>
            <person name="Stroehlein A.J."/>
            <person name="Young N.D."/>
            <person name="Ang C.S."/>
            <person name="Fernando D.D."/>
            <person name="Lu H.C."/>
            <person name="Taylor S."/>
            <person name="Reynolds S.L."/>
            <person name="Mofiz E."/>
            <person name="Najaraj S.H."/>
            <person name="Gowda H."/>
            <person name="Madugundu A."/>
            <person name="Renuse S."/>
            <person name="Holt D."/>
            <person name="Pandey A."/>
            <person name="Papenfuss A.T."/>
            <person name="Fischer K."/>
        </authorList>
    </citation>
    <scope>NUCLEOTIDE SEQUENCE [LARGE SCALE GENOMIC DNA]</scope>
</reference>
<accession>A0A834RAX2</accession>
<evidence type="ECO:0000313" key="14">
    <source>
        <dbReference type="Proteomes" id="UP000070412"/>
    </source>
</evidence>
<dbReference type="FunFam" id="3.40.50.12160:FF:000003">
    <property type="entry name" value="CDK5 regulatory subunit-associated protein 1"/>
    <property type="match status" value="1"/>
</dbReference>
<dbReference type="GO" id="GO:0051539">
    <property type="term" value="F:4 iron, 4 sulfur cluster binding"/>
    <property type="evidence" value="ECO:0007669"/>
    <property type="project" value="UniProtKB-KW"/>
</dbReference>
<protein>
    <submittedName>
        <fullName evidence="12">CDK5 regulatory subunit-associated protein 1</fullName>
    </submittedName>
</protein>
<dbReference type="CDD" id="cd01335">
    <property type="entry name" value="Radical_SAM"/>
    <property type="match status" value="1"/>
</dbReference>
<dbReference type="SFLD" id="SFLDF00273">
    <property type="entry name" value="(dimethylallyl)adenosine_tRNA"/>
    <property type="match status" value="1"/>
</dbReference>
<dbReference type="PROSITE" id="PS01278">
    <property type="entry name" value="MTTASE_RADICAL"/>
    <property type="match status" value="1"/>
</dbReference>
<dbReference type="GO" id="GO:0005739">
    <property type="term" value="C:mitochondrion"/>
    <property type="evidence" value="ECO:0007669"/>
    <property type="project" value="TreeGrafter"/>
</dbReference>
<evidence type="ECO:0000259" key="11">
    <source>
        <dbReference type="PROSITE" id="PS51918"/>
    </source>
</evidence>
<dbReference type="Gene3D" id="3.80.30.20">
    <property type="entry name" value="tm_1862 like domain"/>
    <property type="match status" value="1"/>
</dbReference>
<dbReference type="AlphaFoldDB" id="A0A834RAX2"/>
<evidence type="ECO:0000256" key="3">
    <source>
        <dbReference type="ARBA" id="ARBA00022485"/>
    </source>
</evidence>
<dbReference type="PROSITE" id="PS51918">
    <property type="entry name" value="RADICAL_SAM"/>
    <property type="match status" value="1"/>
</dbReference>
<dbReference type="PROSITE" id="PS50926">
    <property type="entry name" value="TRAM"/>
    <property type="match status" value="1"/>
</dbReference>
<feature type="domain" description="TRAM" evidence="9">
    <location>
        <begin position="481"/>
        <end position="559"/>
    </location>
</feature>
<keyword evidence="3" id="KW-0004">4Fe-4S</keyword>
<feature type="domain" description="Radical SAM core" evidence="11">
    <location>
        <begin position="225"/>
        <end position="478"/>
    </location>
</feature>
<evidence type="ECO:0000256" key="2">
    <source>
        <dbReference type="ARBA" id="ARBA00009815"/>
    </source>
</evidence>
<dbReference type="InterPro" id="IPR005839">
    <property type="entry name" value="Methylthiotransferase"/>
</dbReference>
<keyword evidence="14" id="KW-1185">Reference proteome</keyword>
<dbReference type="InterPro" id="IPR023404">
    <property type="entry name" value="rSAM_horseshoe"/>
</dbReference>
<name>A0A834RAX2_SARSC</name>
<reference evidence="12" key="2">
    <citation type="submission" date="2020-01" db="EMBL/GenBank/DDBJ databases">
        <authorList>
            <person name="Korhonen P.K.K."/>
            <person name="Guangxu M.G."/>
            <person name="Wang T.W."/>
            <person name="Stroehlein A.J.S."/>
            <person name="Young N.D."/>
            <person name="Ang C.-S.A."/>
            <person name="Fernando D.W.F."/>
            <person name="Lu H.L."/>
            <person name="Taylor S.T."/>
            <person name="Ehtesham M.E.M."/>
            <person name="Najaraj S.H.N."/>
            <person name="Harsha G.H.G."/>
            <person name="Madugundu A.M."/>
            <person name="Renuse S.R."/>
            <person name="Holt D.H."/>
            <person name="Pandey A.P."/>
            <person name="Papenfuss A.P."/>
            <person name="Gasser R.B.G."/>
            <person name="Fischer K.F."/>
        </authorList>
    </citation>
    <scope>NUCLEOTIDE SEQUENCE</scope>
    <source>
        <strain evidence="12">SSS_KF_BRIS2020</strain>
    </source>
</reference>
<dbReference type="InterPro" id="IPR058240">
    <property type="entry name" value="rSAM_sf"/>
</dbReference>
<dbReference type="SUPFAM" id="SSF102114">
    <property type="entry name" value="Radical SAM enzymes"/>
    <property type="match status" value="1"/>
</dbReference>
<dbReference type="InterPro" id="IPR002792">
    <property type="entry name" value="TRAM_dom"/>
</dbReference>
<dbReference type="EnsemblMetazoa" id="SSS_4474s_mrna">
    <property type="protein sequence ID" value="KAF7492111.1"/>
    <property type="gene ID" value="SSS_4474"/>
</dbReference>
<evidence type="ECO:0000313" key="13">
    <source>
        <dbReference type="EnsemblMetazoa" id="KAF7492111.1"/>
    </source>
</evidence>
<keyword evidence="4" id="KW-0949">S-adenosyl-L-methionine</keyword>
<dbReference type="InterPro" id="IPR006463">
    <property type="entry name" value="MiaB_methiolase"/>
</dbReference>
<dbReference type="SFLD" id="SFLDG01061">
    <property type="entry name" value="methylthiotransferase"/>
    <property type="match status" value="1"/>
</dbReference>
<dbReference type="NCBIfam" id="TIGR01574">
    <property type="entry name" value="miaB-methiolase"/>
    <property type="match status" value="1"/>
</dbReference>
<dbReference type="InterPro" id="IPR020612">
    <property type="entry name" value="Methylthiotransferase_CS"/>
</dbReference>
<dbReference type="OrthoDB" id="190098at2759"/>
<evidence type="ECO:0000256" key="8">
    <source>
        <dbReference type="SAM" id="MobiDB-lite"/>
    </source>
</evidence>
<dbReference type="EMBL" id="WVUK01000057">
    <property type="protein sequence ID" value="KAF7492111.1"/>
    <property type="molecule type" value="Genomic_DNA"/>
</dbReference>
<dbReference type="SFLD" id="SFLDG01082">
    <property type="entry name" value="B12-binding_domain_containing"/>
    <property type="match status" value="1"/>
</dbReference>
<dbReference type="PANTHER" id="PTHR43020">
    <property type="entry name" value="CDK5 REGULATORY SUBUNIT-ASSOCIATED PROTEIN 1"/>
    <property type="match status" value="1"/>
</dbReference>
<dbReference type="InterPro" id="IPR006638">
    <property type="entry name" value="Elp3/MiaA/NifB-like_rSAM"/>
</dbReference>
<evidence type="ECO:0000256" key="6">
    <source>
        <dbReference type="ARBA" id="ARBA00023004"/>
    </source>
</evidence>
<dbReference type="GO" id="GO:0005829">
    <property type="term" value="C:cytosol"/>
    <property type="evidence" value="ECO:0007669"/>
    <property type="project" value="TreeGrafter"/>
</dbReference>
<dbReference type="GO" id="GO:0035597">
    <property type="term" value="F:tRNA-2-methylthio-N(6)-dimethylallyladenosine(37) synthase activity"/>
    <property type="evidence" value="ECO:0007669"/>
    <property type="project" value="TreeGrafter"/>
</dbReference>
<dbReference type="SFLD" id="SFLDF00413">
    <property type="entry name" value="CDK5RAP1"/>
    <property type="match status" value="1"/>
</dbReference>
<dbReference type="FunFam" id="3.80.30.20:FF:000001">
    <property type="entry name" value="tRNA-2-methylthio-N(6)-dimethylallyladenosine synthase 2"/>
    <property type="match status" value="1"/>
</dbReference>
<dbReference type="PROSITE" id="PS51449">
    <property type="entry name" value="MTTASE_N"/>
    <property type="match status" value="1"/>
</dbReference>
<evidence type="ECO:0000256" key="1">
    <source>
        <dbReference type="ARBA" id="ARBA00001966"/>
    </source>
</evidence>
<dbReference type="InterPro" id="IPR038135">
    <property type="entry name" value="Methylthiotransferase_N_sf"/>
</dbReference>
<keyword evidence="6" id="KW-0408">Iron</keyword>
<comment type="similarity">
    <text evidence="2">Belongs to the methylthiotransferase family. MiaB subfamily.</text>
</comment>
<keyword evidence="7" id="KW-0411">Iron-sulfur</keyword>
<dbReference type="Proteomes" id="UP000070412">
    <property type="component" value="Unassembled WGS sequence"/>
</dbReference>
<dbReference type="Pfam" id="PF04055">
    <property type="entry name" value="Radical_SAM"/>
    <property type="match status" value="1"/>
</dbReference>
<organism evidence="12">
    <name type="scientific">Sarcoptes scabiei</name>
    <name type="common">Itch mite</name>
    <name type="synonym">Acarus scabiei</name>
    <dbReference type="NCBI Taxonomy" id="52283"/>
    <lineage>
        <taxon>Eukaryota</taxon>
        <taxon>Metazoa</taxon>
        <taxon>Ecdysozoa</taxon>
        <taxon>Arthropoda</taxon>
        <taxon>Chelicerata</taxon>
        <taxon>Arachnida</taxon>
        <taxon>Acari</taxon>
        <taxon>Acariformes</taxon>
        <taxon>Sarcoptiformes</taxon>
        <taxon>Astigmata</taxon>
        <taxon>Psoroptidia</taxon>
        <taxon>Sarcoptoidea</taxon>
        <taxon>Sarcoptidae</taxon>
        <taxon>Sarcoptinae</taxon>
        <taxon>Sarcoptes</taxon>
    </lineage>
</organism>
<evidence type="ECO:0000256" key="4">
    <source>
        <dbReference type="ARBA" id="ARBA00022691"/>
    </source>
</evidence>
<dbReference type="PANTHER" id="PTHR43020:SF2">
    <property type="entry name" value="MITOCHONDRIAL TRNA METHYLTHIOTRANSFERASE CDK5RAP1"/>
    <property type="match status" value="1"/>
</dbReference>
<evidence type="ECO:0000256" key="5">
    <source>
        <dbReference type="ARBA" id="ARBA00022723"/>
    </source>
</evidence>
<proteinExistence type="inferred from homology"/>
<dbReference type="SFLD" id="SFLDS00029">
    <property type="entry name" value="Radical_SAM"/>
    <property type="match status" value="1"/>
</dbReference>
<evidence type="ECO:0000256" key="7">
    <source>
        <dbReference type="ARBA" id="ARBA00023014"/>
    </source>
</evidence>
<comment type="cofactor">
    <cofactor evidence="1">
        <name>[4Fe-4S] cluster</name>
        <dbReference type="ChEBI" id="CHEBI:49883"/>
    </cofactor>
</comment>
<sequence length="568" mass="65248">MISLQTNRLISYHSILKRLLRPSLTSSRFIEHQQFNVDENEKDDDDIEKQSKSFHSLPNGPDLNHFIRKQQNLSRKSFIMKWDDIVEEQPYIDRNVLDGNGQKVHIKTYGCQMNLNDTEIASSILEQYNYNLVDEIDQAEIILLMTCAIRENAENKVWDKLRKFSKQKKSGKLKKFGLLGCMAERLKSKLSFLPKLLAINSITGQSAINVLLSIDETYDGVMPKSSSKLSSLISITRGCNNMCSYCIVPYTRGQERSRSMDSILKEVECKIKEGAKEIVLLGQNVNSYRDFKENSEQRAAPSLADGFRTIYKLKSGGIGFDVLLDQVAKIDPNVRIRFTSPHPKDFNDDVIDVIAKHSNIAKGLHLPAQSGSNRVLERMRRGYTKEAYLNLVKKIRERIPDCAINSDFICGFCGETDNDHRETLDLITKVGYLISYIFAYSMRDKTYAYHHLKDDVPEEIKIKRLIELNELYRRESFRLNQAMIGQEQLILLEGVSSKSTNDLYGRNEANQKVIVPKRFKRTDNDLNASENDFHYDVGDFVVVRIYDSTPITLLGKPIRSSTIQEFYK</sequence>
<reference evidence="13" key="3">
    <citation type="submission" date="2022-06" db="UniProtKB">
        <authorList>
            <consortium name="EnsemblMetazoa"/>
        </authorList>
    </citation>
    <scope>IDENTIFICATION</scope>
</reference>